<evidence type="ECO:0000313" key="8">
    <source>
        <dbReference type="EMBL" id="QYZ69890.1"/>
    </source>
</evidence>
<comment type="subcellular location">
    <subcellularLocation>
        <location evidence="1">Cell membrane</location>
        <topology evidence="1">Multi-pass membrane protein</topology>
    </subcellularLocation>
</comment>
<protein>
    <submittedName>
        <fullName evidence="8">MFS transporter</fullName>
    </submittedName>
</protein>
<evidence type="ECO:0000256" key="4">
    <source>
        <dbReference type="ARBA" id="ARBA00022989"/>
    </source>
</evidence>
<keyword evidence="4 6" id="KW-1133">Transmembrane helix</keyword>
<gene>
    <name evidence="8" type="ORF">JO391_19735</name>
</gene>
<dbReference type="GO" id="GO:0022857">
    <property type="term" value="F:transmembrane transporter activity"/>
    <property type="evidence" value="ECO:0007669"/>
    <property type="project" value="InterPro"/>
</dbReference>
<name>A0A8G0ZUX2_9RHOB</name>
<dbReference type="Pfam" id="PF07690">
    <property type="entry name" value="MFS_1"/>
    <property type="match status" value="1"/>
</dbReference>
<organism evidence="8 9">
    <name type="scientific">Neotabrizicola shimadae</name>
    <dbReference type="NCBI Taxonomy" id="2807096"/>
    <lineage>
        <taxon>Bacteria</taxon>
        <taxon>Pseudomonadati</taxon>
        <taxon>Pseudomonadota</taxon>
        <taxon>Alphaproteobacteria</taxon>
        <taxon>Rhodobacterales</taxon>
        <taxon>Paracoccaceae</taxon>
        <taxon>Neotabrizicola</taxon>
    </lineage>
</organism>
<keyword evidence="5 6" id="KW-0472">Membrane</keyword>
<dbReference type="Proteomes" id="UP000826300">
    <property type="component" value="Chromosome"/>
</dbReference>
<evidence type="ECO:0000256" key="2">
    <source>
        <dbReference type="ARBA" id="ARBA00022475"/>
    </source>
</evidence>
<dbReference type="Gene3D" id="1.20.1250.20">
    <property type="entry name" value="MFS general substrate transporter like domains"/>
    <property type="match status" value="2"/>
</dbReference>
<dbReference type="GO" id="GO:0005886">
    <property type="term" value="C:plasma membrane"/>
    <property type="evidence" value="ECO:0007669"/>
    <property type="project" value="UniProtKB-SubCell"/>
</dbReference>
<dbReference type="EMBL" id="CP069370">
    <property type="protein sequence ID" value="QYZ69890.1"/>
    <property type="molecule type" value="Genomic_DNA"/>
</dbReference>
<dbReference type="InterPro" id="IPR011701">
    <property type="entry name" value="MFS"/>
</dbReference>
<feature type="transmembrane region" description="Helical" evidence="6">
    <location>
        <begin position="124"/>
        <end position="143"/>
    </location>
</feature>
<sequence>MKAGIVALVLGYVLSQFYRAFLAVLSPALQADLGIGPSVLADASALWFLAFALAQLPVGWALDRIGPRRTASVLLALGGAGGAAVFAMAGGPGAILVAMALIGLGCAPVLMASYYIFARSFSPAVFGTLAGAVIGFGSLGNIAGSAPLAWAAEAWGWRATVAGVGGLTLVVAVAIAGLVRDPPALPPGPKGRLMDLLAMPALWPILIMMVVCYAPAAALRGLWAGPYAADVFGADADGIGRVTLVMGLAMIAGNFAYGPMERVLGSRKWLVMGGNLLVLACLVALWAWPARSLWLSTALLAGVGFFGASFPMVIAHGRAFLPAALTGRGVTLLNLFGIAATGMVQMATGRVYGALAGEDPARPFAAIFGLCAVFLALGLVVYARSRDRTD</sequence>
<dbReference type="SUPFAM" id="SSF103473">
    <property type="entry name" value="MFS general substrate transporter"/>
    <property type="match status" value="1"/>
</dbReference>
<feature type="transmembrane region" description="Helical" evidence="6">
    <location>
        <begin position="269"/>
        <end position="288"/>
    </location>
</feature>
<dbReference type="PROSITE" id="PS50850">
    <property type="entry name" value="MFS"/>
    <property type="match status" value="1"/>
</dbReference>
<proteinExistence type="predicted"/>
<accession>A0A8G0ZUX2</accession>
<evidence type="ECO:0000313" key="9">
    <source>
        <dbReference type="Proteomes" id="UP000826300"/>
    </source>
</evidence>
<dbReference type="PANTHER" id="PTHR43124">
    <property type="entry name" value="PURINE EFFLUX PUMP PBUE"/>
    <property type="match status" value="1"/>
</dbReference>
<dbReference type="AlphaFoldDB" id="A0A8G0ZUX2"/>
<dbReference type="PANTHER" id="PTHR43124:SF3">
    <property type="entry name" value="CHLORAMPHENICOL EFFLUX PUMP RV0191"/>
    <property type="match status" value="1"/>
</dbReference>
<dbReference type="InterPro" id="IPR020846">
    <property type="entry name" value="MFS_dom"/>
</dbReference>
<keyword evidence="3 6" id="KW-0812">Transmembrane</keyword>
<evidence type="ECO:0000256" key="5">
    <source>
        <dbReference type="ARBA" id="ARBA00023136"/>
    </source>
</evidence>
<evidence type="ECO:0000256" key="1">
    <source>
        <dbReference type="ARBA" id="ARBA00004651"/>
    </source>
</evidence>
<dbReference type="InterPro" id="IPR036259">
    <property type="entry name" value="MFS_trans_sf"/>
</dbReference>
<keyword evidence="2" id="KW-1003">Cell membrane</keyword>
<dbReference type="RefSeq" id="WP_220662106.1">
    <property type="nucleotide sequence ID" value="NZ_CP069370.1"/>
</dbReference>
<feature type="transmembrane region" description="Helical" evidence="6">
    <location>
        <begin position="39"/>
        <end position="58"/>
    </location>
</feature>
<feature type="transmembrane region" description="Helical" evidence="6">
    <location>
        <begin position="200"/>
        <end position="219"/>
    </location>
</feature>
<feature type="transmembrane region" description="Helical" evidence="6">
    <location>
        <begin position="325"/>
        <end position="344"/>
    </location>
</feature>
<evidence type="ECO:0000256" key="6">
    <source>
        <dbReference type="SAM" id="Phobius"/>
    </source>
</evidence>
<feature type="domain" description="Major facilitator superfamily (MFS) profile" evidence="7">
    <location>
        <begin position="4"/>
        <end position="390"/>
    </location>
</feature>
<dbReference type="KEGG" id="nsm:JO391_19735"/>
<feature type="transmembrane region" description="Helical" evidence="6">
    <location>
        <begin position="70"/>
        <end position="89"/>
    </location>
</feature>
<evidence type="ECO:0000256" key="3">
    <source>
        <dbReference type="ARBA" id="ARBA00022692"/>
    </source>
</evidence>
<feature type="transmembrane region" description="Helical" evidence="6">
    <location>
        <begin position="364"/>
        <end position="383"/>
    </location>
</feature>
<evidence type="ECO:0000259" key="7">
    <source>
        <dbReference type="PROSITE" id="PS50850"/>
    </source>
</evidence>
<feature type="transmembrane region" description="Helical" evidence="6">
    <location>
        <begin position="294"/>
        <end position="313"/>
    </location>
</feature>
<feature type="transmembrane region" description="Helical" evidence="6">
    <location>
        <begin position="95"/>
        <end position="117"/>
    </location>
</feature>
<dbReference type="InterPro" id="IPR050189">
    <property type="entry name" value="MFS_Efflux_Transporters"/>
</dbReference>
<feature type="transmembrane region" description="Helical" evidence="6">
    <location>
        <begin position="155"/>
        <end position="179"/>
    </location>
</feature>
<reference evidence="8" key="1">
    <citation type="submission" date="2021-02" db="EMBL/GenBank/DDBJ databases">
        <title>Rhodobacter shimadae sp. nov., an aerobic anoxygenic phototrophic bacterium isolated from a hot spring.</title>
        <authorList>
            <person name="Muramatsu S."/>
            <person name="Haruta S."/>
            <person name="Hirose S."/>
            <person name="Hanada S."/>
        </authorList>
    </citation>
    <scope>NUCLEOTIDE SEQUENCE</scope>
    <source>
        <strain evidence="8">N10</strain>
    </source>
</reference>
<keyword evidence="9" id="KW-1185">Reference proteome</keyword>
<feature type="transmembrane region" description="Helical" evidence="6">
    <location>
        <begin position="239"/>
        <end position="257"/>
    </location>
</feature>